<evidence type="ECO:0000313" key="3">
    <source>
        <dbReference type="Proteomes" id="UP000007015"/>
    </source>
</evidence>
<evidence type="ECO:0000256" key="1">
    <source>
        <dbReference type="SAM" id="MobiDB-lite"/>
    </source>
</evidence>
<protein>
    <submittedName>
        <fullName evidence="2">Uncharacterized protein</fullName>
    </submittedName>
</protein>
<dbReference type="Proteomes" id="UP000007015">
    <property type="component" value="Chromosome 11"/>
</dbReference>
<dbReference type="HOGENOM" id="CLU_2240902_0_0_1"/>
<sequence length="122" mass="13407">MKGVMAVLRELAAVGRLPRCRPAPSPFLELLPFSVGSFYIGLRRHPVSEGSSDRQRDSRPIPGSPSAKAGKEAGGWRDGGGLGQFSGWRQLYAASVVFGRWRGAGAVWWRPRADLLVRWFLS</sequence>
<name>B8BKK2_ORYSI</name>
<keyword evidence="3" id="KW-1185">Reference proteome</keyword>
<dbReference type="EMBL" id="CM000136">
    <property type="protein sequence ID" value="EEC68188.1"/>
    <property type="molecule type" value="Genomic_DNA"/>
</dbReference>
<gene>
    <name evidence="2" type="ORF">OsI_36145</name>
</gene>
<organism evidence="2 3">
    <name type="scientific">Oryza sativa subsp. indica</name>
    <name type="common">Rice</name>
    <dbReference type="NCBI Taxonomy" id="39946"/>
    <lineage>
        <taxon>Eukaryota</taxon>
        <taxon>Viridiplantae</taxon>
        <taxon>Streptophyta</taxon>
        <taxon>Embryophyta</taxon>
        <taxon>Tracheophyta</taxon>
        <taxon>Spermatophyta</taxon>
        <taxon>Magnoliopsida</taxon>
        <taxon>Liliopsida</taxon>
        <taxon>Poales</taxon>
        <taxon>Poaceae</taxon>
        <taxon>BOP clade</taxon>
        <taxon>Oryzoideae</taxon>
        <taxon>Oryzeae</taxon>
        <taxon>Oryzinae</taxon>
        <taxon>Oryza</taxon>
        <taxon>Oryza sativa</taxon>
    </lineage>
</organism>
<reference evidence="2 3" key="1">
    <citation type="journal article" date="2005" name="PLoS Biol.">
        <title>The genomes of Oryza sativa: a history of duplications.</title>
        <authorList>
            <person name="Yu J."/>
            <person name="Wang J."/>
            <person name="Lin W."/>
            <person name="Li S."/>
            <person name="Li H."/>
            <person name="Zhou J."/>
            <person name="Ni P."/>
            <person name="Dong W."/>
            <person name="Hu S."/>
            <person name="Zeng C."/>
            <person name="Zhang J."/>
            <person name="Zhang Y."/>
            <person name="Li R."/>
            <person name="Xu Z."/>
            <person name="Li S."/>
            <person name="Li X."/>
            <person name="Zheng H."/>
            <person name="Cong L."/>
            <person name="Lin L."/>
            <person name="Yin J."/>
            <person name="Geng J."/>
            <person name="Li G."/>
            <person name="Shi J."/>
            <person name="Liu J."/>
            <person name="Lv H."/>
            <person name="Li J."/>
            <person name="Wang J."/>
            <person name="Deng Y."/>
            <person name="Ran L."/>
            <person name="Shi X."/>
            <person name="Wang X."/>
            <person name="Wu Q."/>
            <person name="Li C."/>
            <person name="Ren X."/>
            <person name="Wang J."/>
            <person name="Wang X."/>
            <person name="Li D."/>
            <person name="Liu D."/>
            <person name="Zhang X."/>
            <person name="Ji Z."/>
            <person name="Zhao W."/>
            <person name="Sun Y."/>
            <person name="Zhang Z."/>
            <person name="Bao J."/>
            <person name="Han Y."/>
            <person name="Dong L."/>
            <person name="Ji J."/>
            <person name="Chen P."/>
            <person name="Wu S."/>
            <person name="Liu J."/>
            <person name="Xiao Y."/>
            <person name="Bu D."/>
            <person name="Tan J."/>
            <person name="Yang L."/>
            <person name="Ye C."/>
            <person name="Zhang J."/>
            <person name="Xu J."/>
            <person name="Zhou Y."/>
            <person name="Yu Y."/>
            <person name="Zhang B."/>
            <person name="Zhuang S."/>
            <person name="Wei H."/>
            <person name="Liu B."/>
            <person name="Lei M."/>
            <person name="Yu H."/>
            <person name="Li Y."/>
            <person name="Xu H."/>
            <person name="Wei S."/>
            <person name="He X."/>
            <person name="Fang L."/>
            <person name="Zhang Z."/>
            <person name="Zhang Y."/>
            <person name="Huang X."/>
            <person name="Su Z."/>
            <person name="Tong W."/>
            <person name="Li J."/>
            <person name="Tong Z."/>
            <person name="Li S."/>
            <person name="Ye J."/>
            <person name="Wang L."/>
            <person name="Fang L."/>
            <person name="Lei T."/>
            <person name="Chen C."/>
            <person name="Chen H."/>
            <person name="Xu Z."/>
            <person name="Li H."/>
            <person name="Huang H."/>
            <person name="Zhang F."/>
            <person name="Xu H."/>
            <person name="Li N."/>
            <person name="Zhao C."/>
            <person name="Li S."/>
            <person name="Dong L."/>
            <person name="Huang Y."/>
            <person name="Li L."/>
            <person name="Xi Y."/>
            <person name="Qi Q."/>
            <person name="Li W."/>
            <person name="Zhang B."/>
            <person name="Hu W."/>
            <person name="Zhang Y."/>
            <person name="Tian X."/>
            <person name="Jiao Y."/>
            <person name="Liang X."/>
            <person name="Jin J."/>
            <person name="Gao L."/>
            <person name="Zheng W."/>
            <person name="Hao B."/>
            <person name="Liu S."/>
            <person name="Wang W."/>
            <person name="Yuan L."/>
            <person name="Cao M."/>
            <person name="McDermott J."/>
            <person name="Samudrala R."/>
            <person name="Wang J."/>
            <person name="Wong G.K."/>
            <person name="Yang H."/>
        </authorList>
    </citation>
    <scope>NUCLEOTIDE SEQUENCE [LARGE SCALE GENOMIC DNA]</scope>
    <source>
        <strain evidence="3">cv. 93-11</strain>
    </source>
</reference>
<accession>B8BKK2</accession>
<feature type="region of interest" description="Disordered" evidence="1">
    <location>
        <begin position="46"/>
        <end position="78"/>
    </location>
</feature>
<dbReference type="AlphaFoldDB" id="B8BKK2"/>
<dbReference type="Gramene" id="BGIOSGA035280-TA">
    <property type="protein sequence ID" value="BGIOSGA035280-PA"/>
    <property type="gene ID" value="BGIOSGA035280"/>
</dbReference>
<evidence type="ECO:0000313" key="2">
    <source>
        <dbReference type="EMBL" id="EEC68188.1"/>
    </source>
</evidence>
<proteinExistence type="predicted"/>